<dbReference type="InterPro" id="IPR001633">
    <property type="entry name" value="EAL_dom"/>
</dbReference>
<dbReference type="SMART" id="SM00267">
    <property type="entry name" value="GGDEF"/>
    <property type="match status" value="1"/>
</dbReference>
<dbReference type="PANTHER" id="PTHR44757:SF2">
    <property type="entry name" value="BIOFILM ARCHITECTURE MAINTENANCE PROTEIN MBAA"/>
    <property type="match status" value="1"/>
</dbReference>
<keyword evidence="1" id="KW-1133">Transmembrane helix</keyword>
<dbReference type="InterPro" id="IPR052155">
    <property type="entry name" value="Biofilm_reg_signaling"/>
</dbReference>
<feature type="domain" description="EAL" evidence="3">
    <location>
        <begin position="396"/>
        <end position="649"/>
    </location>
</feature>
<dbReference type="OrthoDB" id="6187689at2"/>
<dbReference type="STRING" id="314283.MED297_18548"/>
<dbReference type="Gene3D" id="3.20.20.450">
    <property type="entry name" value="EAL domain"/>
    <property type="match status" value="1"/>
</dbReference>
<name>A4BEY1_9GAMM</name>
<proteinExistence type="predicted"/>
<dbReference type="Pfam" id="PF00990">
    <property type="entry name" value="GGDEF"/>
    <property type="match status" value="1"/>
</dbReference>
<accession>A4BEY1</accession>
<dbReference type="PANTHER" id="PTHR44757">
    <property type="entry name" value="DIGUANYLATE CYCLASE DGCP"/>
    <property type="match status" value="1"/>
</dbReference>
<keyword evidence="1" id="KW-0472">Membrane</keyword>
<evidence type="ECO:0000313" key="5">
    <source>
        <dbReference type="EMBL" id="EAR09316.1"/>
    </source>
</evidence>
<gene>
    <name evidence="5" type="ORF">MED297_18548</name>
</gene>
<dbReference type="Proteomes" id="UP000005953">
    <property type="component" value="Unassembled WGS sequence"/>
</dbReference>
<dbReference type="RefSeq" id="WP_008044221.1">
    <property type="nucleotide sequence ID" value="NZ_CH724151.1"/>
</dbReference>
<dbReference type="InterPro" id="IPR043128">
    <property type="entry name" value="Rev_trsase/Diguanyl_cyclase"/>
</dbReference>
<organism evidence="5 6">
    <name type="scientific">Reinekea blandensis MED297</name>
    <dbReference type="NCBI Taxonomy" id="314283"/>
    <lineage>
        <taxon>Bacteria</taxon>
        <taxon>Pseudomonadati</taxon>
        <taxon>Pseudomonadota</taxon>
        <taxon>Gammaproteobacteria</taxon>
        <taxon>Oceanospirillales</taxon>
        <taxon>Saccharospirillaceae</taxon>
        <taxon>Reinekea</taxon>
    </lineage>
</organism>
<comment type="caution">
    <text evidence="5">The sequence shown here is derived from an EMBL/GenBank/DDBJ whole genome shotgun (WGS) entry which is preliminary data.</text>
</comment>
<dbReference type="EMBL" id="AAOE01000011">
    <property type="protein sequence ID" value="EAR09316.1"/>
    <property type="molecule type" value="Genomic_DNA"/>
</dbReference>
<evidence type="ECO:0000256" key="1">
    <source>
        <dbReference type="SAM" id="Phobius"/>
    </source>
</evidence>
<dbReference type="InterPro" id="IPR000014">
    <property type="entry name" value="PAS"/>
</dbReference>
<dbReference type="Gene3D" id="3.30.70.270">
    <property type="match status" value="1"/>
</dbReference>
<feature type="transmembrane region" description="Helical" evidence="1">
    <location>
        <begin position="46"/>
        <end position="70"/>
    </location>
</feature>
<dbReference type="InterPro" id="IPR000160">
    <property type="entry name" value="GGDEF_dom"/>
</dbReference>
<dbReference type="Pfam" id="PF08448">
    <property type="entry name" value="PAS_4"/>
    <property type="match status" value="1"/>
</dbReference>
<dbReference type="Gene3D" id="3.30.450.20">
    <property type="entry name" value="PAS domain"/>
    <property type="match status" value="1"/>
</dbReference>
<dbReference type="InterPro" id="IPR035919">
    <property type="entry name" value="EAL_sf"/>
</dbReference>
<dbReference type="CDD" id="cd00130">
    <property type="entry name" value="PAS"/>
    <property type="match status" value="1"/>
</dbReference>
<dbReference type="SUPFAM" id="SSF141868">
    <property type="entry name" value="EAL domain-like"/>
    <property type="match status" value="1"/>
</dbReference>
<dbReference type="CDD" id="cd01948">
    <property type="entry name" value="EAL"/>
    <property type="match status" value="1"/>
</dbReference>
<dbReference type="InterPro" id="IPR000700">
    <property type="entry name" value="PAS-assoc_C"/>
</dbReference>
<evidence type="ECO:0000259" key="4">
    <source>
        <dbReference type="PROSITE" id="PS50887"/>
    </source>
</evidence>
<evidence type="ECO:0000313" key="6">
    <source>
        <dbReference type="Proteomes" id="UP000005953"/>
    </source>
</evidence>
<feature type="transmembrane region" description="Helical" evidence="1">
    <location>
        <begin position="21"/>
        <end position="40"/>
    </location>
</feature>
<dbReference type="PROSITE" id="PS50113">
    <property type="entry name" value="PAC"/>
    <property type="match status" value="1"/>
</dbReference>
<dbReference type="AlphaFoldDB" id="A4BEY1"/>
<keyword evidence="6" id="KW-1185">Reference proteome</keyword>
<dbReference type="InterPro" id="IPR013656">
    <property type="entry name" value="PAS_4"/>
</dbReference>
<evidence type="ECO:0000259" key="2">
    <source>
        <dbReference type="PROSITE" id="PS50113"/>
    </source>
</evidence>
<dbReference type="CDD" id="cd01949">
    <property type="entry name" value="GGDEF"/>
    <property type="match status" value="1"/>
</dbReference>
<dbReference type="SUPFAM" id="SSF55785">
    <property type="entry name" value="PYP-like sensor domain (PAS domain)"/>
    <property type="match status" value="1"/>
</dbReference>
<dbReference type="HOGENOM" id="CLU_000445_70_20_6"/>
<dbReference type="PROSITE" id="PS50883">
    <property type="entry name" value="EAL"/>
    <property type="match status" value="1"/>
</dbReference>
<dbReference type="InterPro" id="IPR035965">
    <property type="entry name" value="PAS-like_dom_sf"/>
</dbReference>
<evidence type="ECO:0000259" key="3">
    <source>
        <dbReference type="PROSITE" id="PS50883"/>
    </source>
</evidence>
<keyword evidence="1" id="KW-0812">Transmembrane</keyword>
<feature type="domain" description="GGDEF" evidence="4">
    <location>
        <begin position="255"/>
        <end position="387"/>
    </location>
</feature>
<dbReference type="SMART" id="SM00052">
    <property type="entry name" value="EAL"/>
    <property type="match status" value="1"/>
</dbReference>
<dbReference type="PROSITE" id="PS50887">
    <property type="entry name" value="GGDEF"/>
    <property type="match status" value="1"/>
</dbReference>
<feature type="domain" description="PAC" evidence="2">
    <location>
        <begin position="176"/>
        <end position="228"/>
    </location>
</feature>
<dbReference type="SUPFAM" id="SSF55073">
    <property type="entry name" value="Nucleotide cyclase"/>
    <property type="match status" value="1"/>
</dbReference>
<reference evidence="5 6" key="1">
    <citation type="submission" date="2006-02" db="EMBL/GenBank/DDBJ databases">
        <authorList>
            <person name="Pinhassi J."/>
            <person name="Pedros-Alio C."/>
            <person name="Ferriera S."/>
            <person name="Johnson J."/>
            <person name="Kravitz S."/>
            <person name="Halpern A."/>
            <person name="Remington K."/>
            <person name="Beeson K."/>
            <person name="Tran B."/>
            <person name="Rogers Y.-H."/>
            <person name="Friedman R."/>
            <person name="Venter J.C."/>
        </authorList>
    </citation>
    <scope>NUCLEOTIDE SEQUENCE [LARGE SCALE GENOMIC DNA]</scope>
    <source>
        <strain evidence="5 6">MED297</strain>
    </source>
</reference>
<protein>
    <submittedName>
        <fullName evidence="5">GGDEF domain/EAL domain protein</fullName>
    </submittedName>
</protein>
<dbReference type="InterPro" id="IPR029787">
    <property type="entry name" value="Nucleotide_cyclase"/>
</dbReference>
<dbReference type="Pfam" id="PF00563">
    <property type="entry name" value="EAL"/>
    <property type="match status" value="1"/>
</dbReference>
<sequence>MTRSATPKTPSTPLKGPMISLVAVGFCAGMFLLGGFWMFATDLGMGSTLFAVVLTFLSITCVLIAVRIYAHIRLHLAQNDQKHLQNALIQAKDMLDTSKQLRDDHVLLQSLQQNLPFPIWLKDRFGRYLVTNTAFARDWCNNVDPKGKTDAELLNPKLVEAFAAADNEALTTKQPQKVELRFDFSNQAAQWVRIERYPLLNEESEVVGLIGFAMDISAYKNELVAESELLKDPVTQFMNQSGLSRYMAQTENPESGLHCIHIDIDHFKVLNDSLGQDSGDELLRQVSERILLATHEGEVLARTSADEFVLFLMDDQDEPIERRLLDLHEQLNLPITLGDSQYSFTTSFGVASAPEHGHTLEKLKQHAGVALFNAKKRGRNQIHWYHTGYEDQAIRRLNKEQILRNAIQDQDLAIHGQPRIDCRTGQIEALECLVRIPLEDGQLMFPGNFIELAEQNGLIRELDAYMLEQALNQISDWLSQGIEPLPLAINLSLQSFNTTLLDSLNQWQVRHPEVFQYLELELTEHRLPDHDEAFLEHLKSIRDFGIRLALDDFGTGYANLSRLPDWPFQILKLDRSFILDLPESDKQQAVVKSIIDLCSTLGIQVVAEGVETEAELTIVDQLGCHCIQGYVYARPKPLEDTGDWLSARRISAQ</sequence>
<dbReference type="NCBIfam" id="TIGR00254">
    <property type="entry name" value="GGDEF"/>
    <property type="match status" value="1"/>
</dbReference>